<dbReference type="RefSeq" id="WP_277863707.1">
    <property type="nucleotide sequence ID" value="NZ_JARRAG010000002.1"/>
</dbReference>
<protein>
    <recommendedName>
        <fullName evidence="4">Neutral/alkaline non-lysosomal ceramidase N-terminal domain-containing protein</fullName>
    </recommendedName>
</protein>
<accession>A0ABT6FIQ5</accession>
<reference evidence="2 3" key="1">
    <citation type="submission" date="2023-03" db="EMBL/GenBank/DDBJ databases">
        <title>Paludisphaera mucosa sp. nov. a novel planctomycete from northern fen.</title>
        <authorList>
            <person name="Ivanova A."/>
        </authorList>
    </citation>
    <scope>NUCLEOTIDE SEQUENCE [LARGE SCALE GENOMIC DNA]</scope>
    <source>
        <strain evidence="2 3">Pla2</strain>
    </source>
</reference>
<feature type="chain" id="PRO_5046548188" description="Neutral/alkaline non-lysosomal ceramidase N-terminal domain-containing protein" evidence="1">
    <location>
        <begin position="21"/>
        <end position="448"/>
    </location>
</feature>
<sequence>MRRSWLLAALLVASTSPLPAQTLRAGFGEVDVTPPDGTPRQGWNTKLTGEGALDPIFARAVVFQLDRDGVGDERPLAIVQLDVALVGEKDTAAIRGAVETQHRIPGSRVMVAATHNHAGPAMIDEALPRDENYIARMVAAAAEAVARALADREDAEIAVGKAVEWDVAYNRRVVMRDGTARTHGSFRDPDALAHESPIDPEVGVLAVRGRAGKIKGVLVNFACHPTHHGGERFFSAGYPGVLARELRTRGFPITLFLQGAAGDVAYDDPRGRPDKTMEEIGRMLAADVARALESPKWTTPATLSAATTRVAIPYRRVTDDDVKGTARGAQRFGEPGYYDRKIPGLLAMMKAKGSVEAEVQVFRVGEAAFAAQPSESFTRHGLAIKEGSRPVRTFVVCYANGMLGYLPHEEAFARGGYECTFGPPSLMAPEAGRLLAEAAVALIRAATE</sequence>
<feature type="signal peptide" evidence="1">
    <location>
        <begin position="1"/>
        <end position="20"/>
    </location>
</feature>
<evidence type="ECO:0008006" key="4">
    <source>
        <dbReference type="Google" id="ProtNLM"/>
    </source>
</evidence>
<dbReference type="EMBL" id="JARRAG010000002">
    <property type="protein sequence ID" value="MDG3007427.1"/>
    <property type="molecule type" value="Genomic_DNA"/>
</dbReference>
<evidence type="ECO:0000256" key="1">
    <source>
        <dbReference type="SAM" id="SignalP"/>
    </source>
</evidence>
<keyword evidence="1" id="KW-0732">Signal</keyword>
<organism evidence="2 3">
    <name type="scientific">Paludisphaera mucosa</name>
    <dbReference type="NCBI Taxonomy" id="3030827"/>
    <lineage>
        <taxon>Bacteria</taxon>
        <taxon>Pseudomonadati</taxon>
        <taxon>Planctomycetota</taxon>
        <taxon>Planctomycetia</taxon>
        <taxon>Isosphaerales</taxon>
        <taxon>Isosphaeraceae</taxon>
        <taxon>Paludisphaera</taxon>
    </lineage>
</organism>
<evidence type="ECO:0000313" key="2">
    <source>
        <dbReference type="EMBL" id="MDG3007427.1"/>
    </source>
</evidence>
<dbReference type="Proteomes" id="UP001216907">
    <property type="component" value="Unassembled WGS sequence"/>
</dbReference>
<proteinExistence type="predicted"/>
<keyword evidence="3" id="KW-1185">Reference proteome</keyword>
<gene>
    <name evidence="2" type="ORF">PZE19_27000</name>
</gene>
<evidence type="ECO:0000313" key="3">
    <source>
        <dbReference type="Proteomes" id="UP001216907"/>
    </source>
</evidence>
<name>A0ABT6FIQ5_9BACT</name>
<comment type="caution">
    <text evidence="2">The sequence shown here is derived from an EMBL/GenBank/DDBJ whole genome shotgun (WGS) entry which is preliminary data.</text>
</comment>